<protein>
    <recommendedName>
        <fullName evidence="5">Putative 3-methyladenine DNA glycosylase</fullName>
        <ecNumber evidence="5">3.2.2.-</ecNumber>
    </recommendedName>
</protein>
<dbReference type="Proteomes" id="UP000034044">
    <property type="component" value="Unassembled WGS sequence"/>
</dbReference>
<keyword evidence="2 5" id="KW-0227">DNA damage</keyword>
<dbReference type="PATRIC" id="fig|1619010.3.peg.77"/>
<gene>
    <name evidence="6" type="ORF">US36_C0002G0029</name>
</gene>
<dbReference type="GO" id="GO:0006284">
    <property type="term" value="P:base-excision repair"/>
    <property type="evidence" value="ECO:0007669"/>
    <property type="project" value="InterPro"/>
</dbReference>
<dbReference type="AlphaFoldDB" id="A0A0G0IGG5"/>
<dbReference type="CDD" id="cd00540">
    <property type="entry name" value="AAG"/>
    <property type="match status" value="1"/>
</dbReference>
<dbReference type="PANTHER" id="PTHR10429">
    <property type="entry name" value="DNA-3-METHYLADENINE GLYCOSYLASE"/>
    <property type="match status" value="1"/>
</dbReference>
<reference evidence="6 7" key="1">
    <citation type="journal article" date="2015" name="Nature">
        <title>rRNA introns, odd ribosomes, and small enigmatic genomes across a large radiation of phyla.</title>
        <authorList>
            <person name="Brown C.T."/>
            <person name="Hug L.A."/>
            <person name="Thomas B.C."/>
            <person name="Sharon I."/>
            <person name="Castelle C.J."/>
            <person name="Singh A."/>
            <person name="Wilkins M.J."/>
            <person name="Williams K.H."/>
            <person name="Banfield J.F."/>
        </authorList>
    </citation>
    <scope>NUCLEOTIDE SEQUENCE [LARGE SCALE GENOMIC DNA]</scope>
</reference>
<dbReference type="PANTHER" id="PTHR10429:SF0">
    <property type="entry name" value="DNA-3-METHYLADENINE GLYCOSYLASE"/>
    <property type="match status" value="1"/>
</dbReference>
<proteinExistence type="inferred from homology"/>
<sequence>MNKILSQKFFNRSTLIVAQELLGTFLVRKYKNKKIELIITEVEAYDGFNDLASHASRGKTERNKIMFEESGKWYVYFTYGMHYMLNMVTGPKNYPAAILIRGTREIKGPARLTKFLKINRKFNGKLANKKTGLWIEDRGIKIKKSQIIKGKRIGVDYTGKWANKPYRFYVKENKY</sequence>
<keyword evidence="3 5" id="KW-0378">Hydrolase</keyword>
<dbReference type="InterPro" id="IPR036995">
    <property type="entry name" value="MPG_sf"/>
</dbReference>
<evidence type="ECO:0000256" key="1">
    <source>
        <dbReference type="ARBA" id="ARBA00009232"/>
    </source>
</evidence>
<dbReference type="EC" id="3.2.2.-" evidence="5"/>
<organism evidence="6 7">
    <name type="scientific">Candidatus Wolfebacteria bacterium GW2011_GWC1_37_10</name>
    <dbReference type="NCBI Taxonomy" id="1619010"/>
    <lineage>
        <taxon>Bacteria</taxon>
        <taxon>Candidatus Wolfeibacteriota</taxon>
    </lineage>
</organism>
<dbReference type="Gene3D" id="3.10.300.10">
    <property type="entry name" value="Methylpurine-DNA glycosylase (MPG)"/>
    <property type="match status" value="2"/>
</dbReference>
<name>A0A0G0IGG5_9BACT</name>
<comment type="similarity">
    <text evidence="1 5">Belongs to the DNA glycosylase MPG family.</text>
</comment>
<evidence type="ECO:0000313" key="6">
    <source>
        <dbReference type="EMBL" id="KKQ23304.1"/>
    </source>
</evidence>
<dbReference type="GO" id="GO:0003677">
    <property type="term" value="F:DNA binding"/>
    <property type="evidence" value="ECO:0007669"/>
    <property type="project" value="InterPro"/>
</dbReference>
<evidence type="ECO:0000256" key="2">
    <source>
        <dbReference type="ARBA" id="ARBA00022763"/>
    </source>
</evidence>
<dbReference type="InterPro" id="IPR003180">
    <property type="entry name" value="MPG"/>
</dbReference>
<accession>A0A0G0IGG5</accession>
<evidence type="ECO:0000256" key="3">
    <source>
        <dbReference type="ARBA" id="ARBA00022801"/>
    </source>
</evidence>
<dbReference type="SUPFAM" id="SSF50486">
    <property type="entry name" value="FMT C-terminal domain-like"/>
    <property type="match status" value="1"/>
</dbReference>
<dbReference type="EMBL" id="LBSR01000002">
    <property type="protein sequence ID" value="KKQ23304.1"/>
    <property type="molecule type" value="Genomic_DNA"/>
</dbReference>
<evidence type="ECO:0000313" key="7">
    <source>
        <dbReference type="Proteomes" id="UP000034044"/>
    </source>
</evidence>
<dbReference type="HAMAP" id="MF_00527">
    <property type="entry name" value="3MGH"/>
    <property type="match status" value="1"/>
</dbReference>
<evidence type="ECO:0000256" key="5">
    <source>
        <dbReference type="HAMAP-Rule" id="MF_00527"/>
    </source>
</evidence>
<evidence type="ECO:0000256" key="4">
    <source>
        <dbReference type="ARBA" id="ARBA00023204"/>
    </source>
</evidence>
<keyword evidence="6" id="KW-0326">Glycosidase</keyword>
<dbReference type="Pfam" id="PF02245">
    <property type="entry name" value="Pur_DNA_glyco"/>
    <property type="match status" value="2"/>
</dbReference>
<keyword evidence="4 5" id="KW-0234">DNA repair</keyword>
<dbReference type="GO" id="GO:0003905">
    <property type="term" value="F:alkylbase DNA N-glycosylase activity"/>
    <property type="evidence" value="ECO:0007669"/>
    <property type="project" value="InterPro"/>
</dbReference>
<comment type="caution">
    <text evidence="6">The sequence shown here is derived from an EMBL/GenBank/DDBJ whole genome shotgun (WGS) entry which is preliminary data.</text>
</comment>
<dbReference type="InterPro" id="IPR011034">
    <property type="entry name" value="Formyl_transferase-like_C_sf"/>
</dbReference>